<proteinExistence type="predicted"/>
<organism evidence="1 2">
    <name type="scientific">Hibiscus sabdariffa</name>
    <name type="common">roselle</name>
    <dbReference type="NCBI Taxonomy" id="183260"/>
    <lineage>
        <taxon>Eukaryota</taxon>
        <taxon>Viridiplantae</taxon>
        <taxon>Streptophyta</taxon>
        <taxon>Embryophyta</taxon>
        <taxon>Tracheophyta</taxon>
        <taxon>Spermatophyta</taxon>
        <taxon>Magnoliopsida</taxon>
        <taxon>eudicotyledons</taxon>
        <taxon>Gunneridae</taxon>
        <taxon>Pentapetalae</taxon>
        <taxon>rosids</taxon>
        <taxon>malvids</taxon>
        <taxon>Malvales</taxon>
        <taxon>Malvaceae</taxon>
        <taxon>Malvoideae</taxon>
        <taxon>Hibiscus</taxon>
    </lineage>
</organism>
<dbReference type="Proteomes" id="UP001396334">
    <property type="component" value="Unassembled WGS sequence"/>
</dbReference>
<evidence type="ECO:0000313" key="1">
    <source>
        <dbReference type="EMBL" id="KAK9016747.1"/>
    </source>
</evidence>
<sequence>MVGLFEVLPSKFLHSTLTQPKMGKRVMWHRSDITSLYLNCQRLELHGLEVGAYLLSVDSYVESLVLLYKAVDVRSESDIIIL</sequence>
<comment type="caution">
    <text evidence="1">The sequence shown here is derived from an EMBL/GenBank/DDBJ whole genome shotgun (WGS) entry which is preliminary data.</text>
</comment>
<name>A0ABR2RVM6_9ROSI</name>
<reference evidence="1 2" key="1">
    <citation type="journal article" date="2024" name="G3 (Bethesda)">
        <title>Genome assembly of Hibiscus sabdariffa L. provides insights into metabolisms of medicinal natural products.</title>
        <authorList>
            <person name="Kim T."/>
        </authorList>
    </citation>
    <scope>NUCLEOTIDE SEQUENCE [LARGE SCALE GENOMIC DNA]</scope>
    <source>
        <strain evidence="1">TK-2024</strain>
        <tissue evidence="1">Old leaves</tissue>
    </source>
</reference>
<evidence type="ECO:0000313" key="2">
    <source>
        <dbReference type="Proteomes" id="UP001396334"/>
    </source>
</evidence>
<dbReference type="EMBL" id="JBBPBN010000020">
    <property type="protein sequence ID" value="KAK9016747.1"/>
    <property type="molecule type" value="Genomic_DNA"/>
</dbReference>
<accession>A0ABR2RVM6</accession>
<protein>
    <submittedName>
        <fullName evidence="1">Uncharacterized protein</fullName>
    </submittedName>
</protein>
<keyword evidence="2" id="KW-1185">Reference proteome</keyword>
<gene>
    <name evidence="1" type="ORF">V6N11_079241</name>
</gene>